<organism evidence="1 2">
    <name type="scientific">Klebsiella pneumoniae</name>
    <dbReference type="NCBI Taxonomy" id="573"/>
    <lineage>
        <taxon>Bacteria</taxon>
        <taxon>Pseudomonadati</taxon>
        <taxon>Pseudomonadota</taxon>
        <taxon>Gammaproteobacteria</taxon>
        <taxon>Enterobacterales</taxon>
        <taxon>Enterobacteriaceae</taxon>
        <taxon>Klebsiella/Raoultella group</taxon>
        <taxon>Klebsiella</taxon>
        <taxon>Klebsiella pneumoniae complex</taxon>
    </lineage>
</organism>
<dbReference type="EMBL" id="JACXSX010000001">
    <property type="protein sequence ID" value="MBD3744371.1"/>
    <property type="molecule type" value="Genomic_DNA"/>
</dbReference>
<name>A0A927E498_KLEPN</name>
<dbReference type="AlphaFoldDB" id="A0A927E498"/>
<reference evidence="1" key="1">
    <citation type="submission" date="2020-07" db="EMBL/GenBank/DDBJ databases">
        <title>Clinical and genomic characterization of carbapenemase-producing Enterobacterales causing secondary infections during the COVID-19 crisis at a New York City hospital.</title>
        <authorList>
            <person name="Gomez-Simmonds A."/>
            <person name="Annavajhala M.K."/>
            <person name="Uhlemann A.-C."/>
        </authorList>
    </citation>
    <scope>NUCLEOTIDE SEQUENCE</scope>
    <source>
        <strain evidence="1">KP1828</strain>
    </source>
</reference>
<sequence>MKPAMASVRTVVPCSRSLNTRSSRPSARRLAGLLLTHYRFPNVRRKIRGYPIPNYGTEARLYGNFFIYFAYTATIASRH</sequence>
<gene>
    <name evidence="1" type="ORF">IE980_27310</name>
</gene>
<dbReference type="Proteomes" id="UP000623974">
    <property type="component" value="Unassembled WGS sequence"/>
</dbReference>
<evidence type="ECO:0000313" key="2">
    <source>
        <dbReference type="Proteomes" id="UP000623974"/>
    </source>
</evidence>
<comment type="caution">
    <text evidence="1">The sequence shown here is derived from an EMBL/GenBank/DDBJ whole genome shotgun (WGS) entry which is preliminary data.</text>
</comment>
<accession>A0A927E498</accession>
<proteinExistence type="predicted"/>
<protein>
    <submittedName>
        <fullName evidence="1">Uncharacterized protein</fullName>
    </submittedName>
</protein>
<evidence type="ECO:0000313" key="1">
    <source>
        <dbReference type="EMBL" id="MBD3744371.1"/>
    </source>
</evidence>